<dbReference type="Proteomes" id="UP000018890">
    <property type="component" value="Unassembled WGS sequence"/>
</dbReference>
<organism evidence="1 2">
    <name type="scientific">Halalkalibacter wakoensis JCM 9140</name>
    <dbReference type="NCBI Taxonomy" id="1236970"/>
    <lineage>
        <taxon>Bacteria</taxon>
        <taxon>Bacillati</taxon>
        <taxon>Bacillota</taxon>
        <taxon>Bacilli</taxon>
        <taxon>Bacillales</taxon>
        <taxon>Bacillaceae</taxon>
        <taxon>Halalkalibacter</taxon>
    </lineage>
</organism>
<accession>W4PXK5</accession>
<protein>
    <submittedName>
        <fullName evidence="1">Uncharacterized protein</fullName>
    </submittedName>
</protein>
<gene>
    <name evidence="1" type="ORF">JCM9140_325</name>
</gene>
<reference evidence="1" key="1">
    <citation type="journal article" date="2014" name="Genome Announc.">
        <title>Draft Genome Sequences of Three Alkaliphilic Bacillus Strains, Bacillus wakoensis JCM 9140T, Bacillus akibai JCM 9157T, and Bacillus hemicellulosilyticus JCM 9152T.</title>
        <authorList>
            <person name="Yuki M."/>
            <person name="Oshima K."/>
            <person name="Suda W."/>
            <person name="Oshida Y."/>
            <person name="Kitamura K."/>
            <person name="Iida T."/>
            <person name="Hattori M."/>
            <person name="Ohkuma M."/>
        </authorList>
    </citation>
    <scope>NUCLEOTIDE SEQUENCE [LARGE SCALE GENOMIC DNA]</scope>
    <source>
        <strain evidence="1">JCM 9140</strain>
    </source>
</reference>
<dbReference type="EMBL" id="BAUT01000002">
    <property type="protein sequence ID" value="GAE24405.1"/>
    <property type="molecule type" value="Genomic_DNA"/>
</dbReference>
<dbReference type="RefSeq" id="WP_156314709.1">
    <property type="nucleotide sequence ID" value="NZ_BAUT01000002.1"/>
</dbReference>
<keyword evidence="2" id="KW-1185">Reference proteome</keyword>
<sequence>MKFIYKCTVGRACVAIPFTSKYNYESVYDLSNLAQQIEVNVITNKKGQPEKQADLIIF</sequence>
<evidence type="ECO:0000313" key="1">
    <source>
        <dbReference type="EMBL" id="GAE24405.1"/>
    </source>
</evidence>
<comment type="caution">
    <text evidence="1">The sequence shown here is derived from an EMBL/GenBank/DDBJ whole genome shotgun (WGS) entry which is preliminary data.</text>
</comment>
<dbReference type="AlphaFoldDB" id="W4PXK5"/>
<proteinExistence type="predicted"/>
<name>W4PXK5_9BACI</name>
<evidence type="ECO:0000313" key="2">
    <source>
        <dbReference type="Proteomes" id="UP000018890"/>
    </source>
</evidence>